<name>A0A2H3DC51_ARMGA</name>
<gene>
    <name evidence="2" type="ORF">ARMGADRAFT_1036014</name>
</gene>
<sequence>MLCIFPFLLHCLLFKMSQGFTIGLCLEPFKILDVFKMFLLEVLDLSIARREMKEAEGYLARKTNLMAIHHECGGGAEARISMGTISKESIRVWLNFLRQPLVYSSQLPMGGSDVAYEVDWRLSGALSKRFSKGKGSTKIHCCDKVLIALLSFGERPDGVKGPDFACIIVGKRVKRLRDS</sequence>
<feature type="signal peptide" evidence="1">
    <location>
        <begin position="1"/>
        <end position="19"/>
    </location>
</feature>
<dbReference type="Proteomes" id="UP000217790">
    <property type="component" value="Unassembled WGS sequence"/>
</dbReference>
<protein>
    <submittedName>
        <fullName evidence="2">Uncharacterized protein</fullName>
    </submittedName>
</protein>
<keyword evidence="1" id="KW-0732">Signal</keyword>
<evidence type="ECO:0000313" key="2">
    <source>
        <dbReference type="EMBL" id="PBK85833.1"/>
    </source>
</evidence>
<dbReference type="InParanoid" id="A0A2H3DC51"/>
<keyword evidence="3" id="KW-1185">Reference proteome</keyword>
<dbReference type="EMBL" id="KZ293688">
    <property type="protein sequence ID" value="PBK85833.1"/>
    <property type="molecule type" value="Genomic_DNA"/>
</dbReference>
<feature type="chain" id="PRO_5013890850" evidence="1">
    <location>
        <begin position="20"/>
        <end position="179"/>
    </location>
</feature>
<evidence type="ECO:0000313" key="3">
    <source>
        <dbReference type="Proteomes" id="UP000217790"/>
    </source>
</evidence>
<proteinExistence type="predicted"/>
<accession>A0A2H3DC51</accession>
<dbReference type="AlphaFoldDB" id="A0A2H3DC51"/>
<organism evidence="2 3">
    <name type="scientific">Armillaria gallica</name>
    <name type="common">Bulbous honey fungus</name>
    <name type="synonym">Armillaria bulbosa</name>
    <dbReference type="NCBI Taxonomy" id="47427"/>
    <lineage>
        <taxon>Eukaryota</taxon>
        <taxon>Fungi</taxon>
        <taxon>Dikarya</taxon>
        <taxon>Basidiomycota</taxon>
        <taxon>Agaricomycotina</taxon>
        <taxon>Agaricomycetes</taxon>
        <taxon>Agaricomycetidae</taxon>
        <taxon>Agaricales</taxon>
        <taxon>Marasmiineae</taxon>
        <taxon>Physalacriaceae</taxon>
        <taxon>Armillaria</taxon>
    </lineage>
</organism>
<reference evidence="3" key="1">
    <citation type="journal article" date="2017" name="Nat. Ecol. Evol.">
        <title>Genome expansion and lineage-specific genetic innovations in the forest pathogenic fungi Armillaria.</title>
        <authorList>
            <person name="Sipos G."/>
            <person name="Prasanna A.N."/>
            <person name="Walter M.C."/>
            <person name="O'Connor E."/>
            <person name="Balint B."/>
            <person name="Krizsan K."/>
            <person name="Kiss B."/>
            <person name="Hess J."/>
            <person name="Varga T."/>
            <person name="Slot J."/>
            <person name="Riley R."/>
            <person name="Boka B."/>
            <person name="Rigling D."/>
            <person name="Barry K."/>
            <person name="Lee J."/>
            <person name="Mihaltcheva S."/>
            <person name="LaButti K."/>
            <person name="Lipzen A."/>
            <person name="Waldron R."/>
            <person name="Moloney N.M."/>
            <person name="Sperisen C."/>
            <person name="Kredics L."/>
            <person name="Vagvoelgyi C."/>
            <person name="Patrignani A."/>
            <person name="Fitzpatrick D."/>
            <person name="Nagy I."/>
            <person name="Doyle S."/>
            <person name="Anderson J.B."/>
            <person name="Grigoriev I.V."/>
            <person name="Gueldener U."/>
            <person name="Muensterkoetter M."/>
            <person name="Nagy L.G."/>
        </authorList>
    </citation>
    <scope>NUCLEOTIDE SEQUENCE [LARGE SCALE GENOMIC DNA]</scope>
    <source>
        <strain evidence="3">Ar21-2</strain>
    </source>
</reference>
<evidence type="ECO:0000256" key="1">
    <source>
        <dbReference type="SAM" id="SignalP"/>
    </source>
</evidence>